<name>A0A4R8DHV7_9BACT</name>
<dbReference type="AlphaFoldDB" id="A0A4R8DHV7"/>
<dbReference type="SUPFAM" id="SSF48576">
    <property type="entry name" value="Terpenoid synthases"/>
    <property type="match status" value="1"/>
</dbReference>
<evidence type="ECO:0000313" key="2">
    <source>
        <dbReference type="Proteomes" id="UP000294498"/>
    </source>
</evidence>
<comment type="caution">
    <text evidence="1">The sequence shown here is derived from an EMBL/GenBank/DDBJ whole genome shotgun (WGS) entry which is preliminary data.</text>
</comment>
<accession>A0A4R8DHV7</accession>
<dbReference type="Proteomes" id="UP000294498">
    <property type="component" value="Unassembled WGS sequence"/>
</dbReference>
<evidence type="ECO:0000313" key="1">
    <source>
        <dbReference type="EMBL" id="TDW97125.1"/>
    </source>
</evidence>
<dbReference type="Gene3D" id="1.10.600.10">
    <property type="entry name" value="Farnesyl Diphosphate Synthase"/>
    <property type="match status" value="1"/>
</dbReference>
<dbReference type="OrthoDB" id="2989600at2"/>
<dbReference type="InterPro" id="IPR008949">
    <property type="entry name" value="Isoprenoid_synthase_dom_sf"/>
</dbReference>
<organism evidence="1 2">
    <name type="scientific">Dinghuibacter silviterrae</name>
    <dbReference type="NCBI Taxonomy" id="1539049"/>
    <lineage>
        <taxon>Bacteria</taxon>
        <taxon>Pseudomonadati</taxon>
        <taxon>Bacteroidota</taxon>
        <taxon>Chitinophagia</taxon>
        <taxon>Chitinophagales</taxon>
        <taxon>Chitinophagaceae</taxon>
        <taxon>Dinghuibacter</taxon>
    </lineage>
</organism>
<dbReference type="EMBL" id="SODV01000002">
    <property type="protein sequence ID" value="TDW97125.1"/>
    <property type="molecule type" value="Genomic_DNA"/>
</dbReference>
<gene>
    <name evidence="1" type="ORF">EDB95_4966</name>
</gene>
<reference evidence="1 2" key="1">
    <citation type="submission" date="2019-03" db="EMBL/GenBank/DDBJ databases">
        <title>Genomic Encyclopedia of Type Strains, Phase IV (KMG-IV): sequencing the most valuable type-strain genomes for metagenomic binning, comparative biology and taxonomic classification.</title>
        <authorList>
            <person name="Goeker M."/>
        </authorList>
    </citation>
    <scope>NUCLEOTIDE SEQUENCE [LARGE SCALE GENOMIC DNA]</scope>
    <source>
        <strain evidence="1 2">DSM 100059</strain>
    </source>
</reference>
<keyword evidence="2" id="KW-1185">Reference proteome</keyword>
<dbReference type="Pfam" id="PF19086">
    <property type="entry name" value="Terpene_syn_C_2"/>
    <property type="match status" value="1"/>
</dbReference>
<evidence type="ECO:0008006" key="3">
    <source>
        <dbReference type="Google" id="ProtNLM"/>
    </source>
</evidence>
<protein>
    <recommendedName>
        <fullName evidence="3">Terpene synthase</fullName>
    </recommendedName>
</protein>
<proteinExistence type="predicted"/>
<sequence length="371" mass="42923">MKVEASARLSLEQELDRARAQYHHVDRPAYSLQRLFDRPGITLSDFCRDFHPHPQSEVLRKWGRDFGEQYGIWLPNAQHHVTCALYLYPEATTDRMVTMMKNLIVDFYLNDLYGRDQFGQCSPDEQYRGKQLIDHIATMGEALAPQLPTNPVEVANAATLEEFKKGSPAHWFAAFLRLYCHHIGVTYKDNNTATTGRLLSIDNYIERRCHFAGMHHIVMWVEYCDGQFLDWHRLSQLGLSDKMRDLHWTIAAFGALSNDLFSFEKEVIDNGSDSNLVMITLLNHPGLPLDEALLAAARIVSDLLARLFSLLQSIQAEIVQSSFPDPTMRDLLVRHLRGLERCMQASWLWQVFTQRYKRPNSIWEETNLERV</sequence>
<dbReference type="RefSeq" id="WP_133998790.1">
    <property type="nucleotide sequence ID" value="NZ_SODV01000002.1"/>
</dbReference>